<dbReference type="AlphaFoldDB" id="A0A8H6HW46"/>
<organism evidence="1 2">
    <name type="scientific">Ephemerocybe angulata</name>
    <dbReference type="NCBI Taxonomy" id="980116"/>
    <lineage>
        <taxon>Eukaryota</taxon>
        <taxon>Fungi</taxon>
        <taxon>Dikarya</taxon>
        <taxon>Basidiomycota</taxon>
        <taxon>Agaricomycotina</taxon>
        <taxon>Agaricomycetes</taxon>
        <taxon>Agaricomycetidae</taxon>
        <taxon>Agaricales</taxon>
        <taxon>Agaricineae</taxon>
        <taxon>Psathyrellaceae</taxon>
        <taxon>Ephemerocybe</taxon>
    </lineage>
</organism>
<evidence type="ECO:0000313" key="2">
    <source>
        <dbReference type="Proteomes" id="UP000521943"/>
    </source>
</evidence>
<comment type="caution">
    <text evidence="1">The sequence shown here is derived from an EMBL/GenBank/DDBJ whole genome shotgun (WGS) entry which is preliminary data.</text>
</comment>
<evidence type="ECO:0000313" key="1">
    <source>
        <dbReference type="EMBL" id="KAF6754000.1"/>
    </source>
</evidence>
<sequence>MILRAKDVSVIPIQFALPNTATGRDDTVRPDHLTWTTILQPRVHALIDALPPYTLSINHSYKHEMFELTDWLLPTYVRVRNLPKEEETTFWSMFRAVLVIWEDTPFMSTSGAHQKTGYAKDLGE</sequence>
<dbReference type="EMBL" id="JACGCI010000036">
    <property type="protein sequence ID" value="KAF6754000.1"/>
    <property type="molecule type" value="Genomic_DNA"/>
</dbReference>
<reference evidence="1 2" key="1">
    <citation type="submission" date="2020-07" db="EMBL/GenBank/DDBJ databases">
        <title>Comparative genomics of pyrophilous fungi reveals a link between fire events and developmental genes.</title>
        <authorList>
            <consortium name="DOE Joint Genome Institute"/>
            <person name="Steindorff A.S."/>
            <person name="Carver A."/>
            <person name="Calhoun S."/>
            <person name="Stillman K."/>
            <person name="Liu H."/>
            <person name="Lipzen A."/>
            <person name="Pangilinan J."/>
            <person name="Labutti K."/>
            <person name="Bruns T.D."/>
            <person name="Grigoriev I.V."/>
        </authorList>
    </citation>
    <scope>NUCLEOTIDE SEQUENCE [LARGE SCALE GENOMIC DNA]</scope>
    <source>
        <strain evidence="1 2">CBS 144469</strain>
    </source>
</reference>
<gene>
    <name evidence="1" type="ORF">DFP72DRAFT_1068852</name>
</gene>
<protein>
    <submittedName>
        <fullName evidence="1">Uncharacterized protein</fullName>
    </submittedName>
</protein>
<keyword evidence="2" id="KW-1185">Reference proteome</keyword>
<proteinExistence type="predicted"/>
<name>A0A8H6HW46_9AGAR</name>
<accession>A0A8H6HW46</accession>
<dbReference type="Proteomes" id="UP000521943">
    <property type="component" value="Unassembled WGS sequence"/>
</dbReference>